<dbReference type="STRING" id="927083.DB32_000723"/>
<dbReference type="PROSITE" id="PS50975">
    <property type="entry name" value="ATP_GRASP"/>
    <property type="match status" value="1"/>
</dbReference>
<evidence type="ECO:0000259" key="2">
    <source>
        <dbReference type="PROSITE" id="PS50975"/>
    </source>
</evidence>
<dbReference type="GO" id="GO:0046872">
    <property type="term" value="F:metal ion binding"/>
    <property type="evidence" value="ECO:0007669"/>
    <property type="project" value="InterPro"/>
</dbReference>
<evidence type="ECO:0000256" key="1">
    <source>
        <dbReference type="PROSITE-ProRule" id="PRU00409"/>
    </source>
</evidence>
<evidence type="ECO:0000313" key="3">
    <source>
        <dbReference type="EMBL" id="AKF03574.1"/>
    </source>
</evidence>
<keyword evidence="1" id="KW-0547">Nucleotide-binding</keyword>
<dbReference type="RefSeq" id="WP_053231019.1">
    <property type="nucleotide sequence ID" value="NZ_CP011125.1"/>
</dbReference>
<dbReference type="InterPro" id="IPR038752">
    <property type="entry name" value="IQCH"/>
</dbReference>
<reference evidence="3 4" key="1">
    <citation type="submission" date="2015-03" db="EMBL/GenBank/DDBJ databases">
        <title>Genome assembly of Sandaracinus amylolyticus DSM 53668.</title>
        <authorList>
            <person name="Sharma G."/>
            <person name="Subramanian S."/>
        </authorList>
    </citation>
    <scope>NUCLEOTIDE SEQUENCE [LARGE SCALE GENOMIC DNA]</scope>
    <source>
        <strain evidence="3 4">DSM 53668</strain>
    </source>
</reference>
<keyword evidence="4" id="KW-1185">Reference proteome</keyword>
<dbReference type="InterPro" id="IPR056855">
    <property type="entry name" value="ATP-grasp_IQCH"/>
</dbReference>
<feature type="domain" description="ATP-grasp" evidence="2">
    <location>
        <begin position="188"/>
        <end position="419"/>
    </location>
</feature>
<evidence type="ECO:0000313" key="4">
    <source>
        <dbReference type="Proteomes" id="UP000034883"/>
    </source>
</evidence>
<proteinExistence type="predicted"/>
<sequence>MILDPVPGSDEERLRFAQLQSRLGPMFRDVFSHPAAPRTIVVVPSMSLDTDVLAKISGAQHYEERQLGMLMFLRLPRTRIVYVTSQPIAPVIIDYYLNLLGGVPASHARKRLVMLSAYDGAPRALSDKILERPRLLARIREAIGDPKLAHLSCFNTTDRERTLAVQLDIPLYGCDPALSPLGSKSGSRTIFREAGVPCPKGYENLRDVHDVAAAIAAMRREEPALRRVVVKLEEGFSGEGNAILELDEAPSELGTIEHWLRDALVQKLRCEAAGETPETFFAKFAGMGGIVEAWIEGEVKRSPSVQLRVTPTSGLELISTHDQVLGGPSGQVFLGSTFPADGAYRAALHEAGRRIGEVLRARGVLGRFAVDFVAVWRDGAWDLAAIEINLRKGGTTLPFQMLQFLTDGRYDEASGEFVTPLGQPRCYYATDNLVRPEYRRFIPEDLVDVLVENGLHFDETTQEGVVFNLIGALSEHGKLGLVCIARDHETALALYERTMHILDAEASRSVEPPR</sequence>
<organism evidence="3 4">
    <name type="scientific">Sandaracinus amylolyticus</name>
    <dbReference type="NCBI Taxonomy" id="927083"/>
    <lineage>
        <taxon>Bacteria</taxon>
        <taxon>Pseudomonadati</taxon>
        <taxon>Myxococcota</taxon>
        <taxon>Polyangia</taxon>
        <taxon>Polyangiales</taxon>
        <taxon>Sandaracinaceae</taxon>
        <taxon>Sandaracinus</taxon>
    </lineage>
</organism>
<dbReference type="PANTHER" id="PTHR14465:SF0">
    <property type="entry name" value="IQ DOMAIN-CONTAINING PROTEIN H"/>
    <property type="match status" value="1"/>
</dbReference>
<dbReference type="SUPFAM" id="SSF56059">
    <property type="entry name" value="Glutathione synthetase ATP-binding domain-like"/>
    <property type="match status" value="1"/>
</dbReference>
<protein>
    <recommendedName>
        <fullName evidence="2">ATP-grasp domain-containing protein</fullName>
    </recommendedName>
</protein>
<dbReference type="AlphaFoldDB" id="A0A0F6SDJ9"/>
<dbReference type="InterPro" id="IPR041356">
    <property type="entry name" value="PGM1_C"/>
</dbReference>
<dbReference type="Pfam" id="PF24923">
    <property type="entry name" value="ATP-grasp_IQCH"/>
    <property type="match status" value="2"/>
</dbReference>
<accession>A0A0F6SDJ9</accession>
<dbReference type="OrthoDB" id="164032at2"/>
<dbReference type="GO" id="GO:0005524">
    <property type="term" value="F:ATP binding"/>
    <property type="evidence" value="ECO:0007669"/>
    <property type="project" value="UniProtKB-UniRule"/>
</dbReference>
<dbReference type="InterPro" id="IPR011761">
    <property type="entry name" value="ATP-grasp"/>
</dbReference>
<keyword evidence="1" id="KW-0067">ATP-binding</keyword>
<dbReference type="Proteomes" id="UP000034883">
    <property type="component" value="Chromosome"/>
</dbReference>
<dbReference type="Pfam" id="PF18105">
    <property type="entry name" value="PGM1_C"/>
    <property type="match status" value="1"/>
</dbReference>
<dbReference type="EMBL" id="CP011125">
    <property type="protein sequence ID" value="AKF03574.1"/>
    <property type="molecule type" value="Genomic_DNA"/>
</dbReference>
<dbReference type="KEGG" id="samy:DB32_000723"/>
<name>A0A0F6SDJ9_9BACT</name>
<gene>
    <name evidence="3" type="ORF">DB32_000723</name>
</gene>
<dbReference type="PANTHER" id="PTHR14465">
    <property type="entry name" value="IQ DOMAIN-CONTAINING PROTEIN H"/>
    <property type="match status" value="1"/>
</dbReference>